<dbReference type="GO" id="GO:0005840">
    <property type="term" value="C:ribosome"/>
    <property type="evidence" value="ECO:0007669"/>
    <property type="project" value="UniProtKB-KW"/>
</dbReference>
<evidence type="ECO:0000256" key="3">
    <source>
        <dbReference type="ARBA" id="ARBA00023054"/>
    </source>
</evidence>
<sequence length="451" mass="50715">MAAAHRRLGRIVAIHARYATQDRDTACVVVLRRKNEPPFFVTSPQTGPSGVWGEYTSVPIHPEEAFAPWLCQEGGLDTRRVLVSLWQETMPPHSDEGASRAWSCVWERTLDLRRATSVDAETFSSDGAEPRVYLAVRTDEDRYEYLPVSTPLSEATPMSDSDAGRRSYTWAELQSLVHLQAELHSATCERIDALLRSKILRDSSGNAPNWSGGRICKGYEPSNVTECVPSPLVLRDTLHARHEALRQRQQRLDEAQALLQRLRDAHDQGQQHTRDLRETHTHIQQRLAERRAELLRELEVIYPIQLVDARDLLYSIVGLPLPNGVATTTRHASSLVYKTHLDEYATALSMVVQLVLLLSTYLHTHIPYPLTAYGSRAVARDGISIMSGPRAFVLHGHGTEPYRYEYAVFLLNKDIEQLMNQHGVPVLDLRNTLPNVKNLLVTLSAGYSAPS</sequence>
<feature type="coiled-coil region" evidence="4">
    <location>
        <begin position="245"/>
        <end position="272"/>
    </location>
</feature>
<keyword evidence="3 4" id="KW-0175">Coiled coil</keyword>
<dbReference type="GO" id="GO:0000149">
    <property type="term" value="F:SNARE binding"/>
    <property type="evidence" value="ECO:0007669"/>
    <property type="project" value="TreeGrafter"/>
</dbReference>
<dbReference type="GO" id="GO:0005768">
    <property type="term" value="C:endosome"/>
    <property type="evidence" value="ECO:0007669"/>
    <property type="project" value="TreeGrafter"/>
</dbReference>
<dbReference type="GO" id="GO:0000323">
    <property type="term" value="C:lytic vacuole"/>
    <property type="evidence" value="ECO:0007669"/>
    <property type="project" value="TreeGrafter"/>
</dbReference>
<dbReference type="GO" id="GO:0035493">
    <property type="term" value="P:SNARE complex assembly"/>
    <property type="evidence" value="ECO:0007669"/>
    <property type="project" value="TreeGrafter"/>
</dbReference>
<dbReference type="OrthoDB" id="72772at2759"/>
<dbReference type="PANTHER" id="PTHR15157:SF5">
    <property type="entry name" value="UV RADIATION RESISTANCE-ASSOCIATED GENE PROTEIN"/>
    <property type="match status" value="1"/>
</dbReference>
<dbReference type="GO" id="GO:0032991">
    <property type="term" value="C:protein-containing complex"/>
    <property type="evidence" value="ECO:0007669"/>
    <property type="project" value="UniProtKB-ARBA"/>
</dbReference>
<dbReference type="STRING" id="77020.A0A0M8MYS4"/>
<dbReference type="AlphaFoldDB" id="A0A0M8MYS4"/>
<comment type="similarity">
    <text evidence="1">Belongs to the ATG14 family.</text>
</comment>
<proteinExistence type="inferred from homology"/>
<comment type="caution">
    <text evidence="5">The sequence shown here is derived from an EMBL/GenBank/DDBJ whole genome shotgun (WGS) entry which is preliminary data.</text>
</comment>
<reference evidence="5 6" key="1">
    <citation type="submission" date="2015-07" db="EMBL/GenBank/DDBJ databases">
        <title>Draft Genome Sequence of Malassezia furfur CBS1878 and Malassezia pachydermatis CBS1879.</title>
        <authorList>
            <person name="Triana S."/>
            <person name="Ohm R."/>
            <person name="Gonzalez A."/>
            <person name="DeCock H."/>
            <person name="Restrepo S."/>
            <person name="Celis A."/>
        </authorList>
    </citation>
    <scope>NUCLEOTIDE SEQUENCE [LARGE SCALE GENOMIC DNA]</scope>
    <source>
        <strain evidence="5 6">CBS 1879</strain>
    </source>
</reference>
<protein>
    <recommendedName>
        <fullName evidence="2">Autophagy-related protein 14</fullName>
    </recommendedName>
</protein>
<evidence type="ECO:0000256" key="2">
    <source>
        <dbReference type="ARBA" id="ARBA00013807"/>
    </source>
</evidence>
<keyword evidence="5" id="KW-0687">Ribonucleoprotein</keyword>
<keyword evidence="6" id="KW-1185">Reference proteome</keyword>
<dbReference type="PANTHER" id="PTHR15157">
    <property type="entry name" value="UV RADIATION RESISTANCE-ASSOCIATED GENE PROTEIN"/>
    <property type="match status" value="1"/>
</dbReference>
<organism evidence="5 6">
    <name type="scientific">Malassezia pachydermatis</name>
    <dbReference type="NCBI Taxonomy" id="77020"/>
    <lineage>
        <taxon>Eukaryota</taxon>
        <taxon>Fungi</taxon>
        <taxon>Dikarya</taxon>
        <taxon>Basidiomycota</taxon>
        <taxon>Ustilaginomycotina</taxon>
        <taxon>Malasseziomycetes</taxon>
        <taxon>Malasseziales</taxon>
        <taxon>Malasseziaceae</taxon>
        <taxon>Malassezia</taxon>
    </lineage>
</organism>
<gene>
    <name evidence="5" type="ORF">Malapachy_3566</name>
</gene>
<evidence type="ECO:0000256" key="1">
    <source>
        <dbReference type="ARBA" id="ARBA00009574"/>
    </source>
</evidence>
<dbReference type="VEuPathDB" id="FungiDB:Malapachy_3566"/>
<dbReference type="GeneID" id="28729910"/>
<keyword evidence="5" id="KW-0689">Ribosomal protein</keyword>
<dbReference type="InterPro" id="IPR018791">
    <property type="entry name" value="UV_resistance/autophagy_Atg14"/>
</dbReference>
<dbReference type="EMBL" id="LGAV01000001">
    <property type="protein sequence ID" value="KOS16430.1"/>
    <property type="molecule type" value="Genomic_DNA"/>
</dbReference>
<dbReference type="Proteomes" id="UP000037751">
    <property type="component" value="Unassembled WGS sequence"/>
</dbReference>
<accession>A0A0M8MYS4</accession>
<dbReference type="RefSeq" id="XP_017994062.1">
    <property type="nucleotide sequence ID" value="XM_018138034.1"/>
</dbReference>
<evidence type="ECO:0000313" key="5">
    <source>
        <dbReference type="EMBL" id="KOS16430.1"/>
    </source>
</evidence>
<dbReference type="Pfam" id="PF10186">
    <property type="entry name" value="ATG14"/>
    <property type="match status" value="1"/>
</dbReference>
<name>A0A0M8MYS4_9BASI</name>
<evidence type="ECO:0000256" key="4">
    <source>
        <dbReference type="SAM" id="Coils"/>
    </source>
</evidence>
<evidence type="ECO:0000313" key="6">
    <source>
        <dbReference type="Proteomes" id="UP000037751"/>
    </source>
</evidence>